<dbReference type="GO" id="GO:0046872">
    <property type="term" value="F:metal ion binding"/>
    <property type="evidence" value="ECO:0007669"/>
    <property type="project" value="UniProtKB-KW"/>
</dbReference>
<comment type="caution">
    <text evidence="4">The sequence shown here is derived from an EMBL/GenBank/DDBJ whole genome shotgun (WGS) entry which is preliminary data.</text>
</comment>
<dbReference type="EMBL" id="JANEYF010002849">
    <property type="protein sequence ID" value="KAJ8941587.1"/>
    <property type="molecule type" value="Genomic_DNA"/>
</dbReference>
<keyword evidence="2" id="KW-0479">Metal-binding</keyword>
<protein>
    <recommendedName>
        <fullName evidence="3">DDE Tnp4 domain-containing protein</fullName>
    </recommendedName>
</protein>
<evidence type="ECO:0000256" key="1">
    <source>
        <dbReference type="ARBA" id="ARBA00001968"/>
    </source>
</evidence>
<dbReference type="Proteomes" id="UP001162156">
    <property type="component" value="Unassembled WGS sequence"/>
</dbReference>
<sequence length="185" mass="21446">MDEVDLITLILLEEDEDEEHLLKQRLLQKRFMLVLVDANYKFVVLDVGSYGKEGVFSARPSIANTSKVLPHVIIGDEAFRLHINIMKPFNKAAAASDRTKTIFNYRLNRARRVSENAFGLLSQRKKELLHYEYDPNENETNIFQNLTRAGGFQNAEGFRIRDEFLNLFIQEGAVEWQNNQISKIK</sequence>
<accession>A0AAV8XRK5</accession>
<gene>
    <name evidence="4" type="ORF">NQ314_010366</name>
</gene>
<feature type="domain" description="DDE Tnp4" evidence="3">
    <location>
        <begin position="32"/>
        <end position="123"/>
    </location>
</feature>
<proteinExistence type="predicted"/>
<evidence type="ECO:0000313" key="5">
    <source>
        <dbReference type="Proteomes" id="UP001162156"/>
    </source>
</evidence>
<evidence type="ECO:0000259" key="3">
    <source>
        <dbReference type="Pfam" id="PF13359"/>
    </source>
</evidence>
<evidence type="ECO:0000256" key="2">
    <source>
        <dbReference type="ARBA" id="ARBA00022723"/>
    </source>
</evidence>
<name>A0AAV8XRK5_9CUCU</name>
<dbReference type="Pfam" id="PF13359">
    <property type="entry name" value="DDE_Tnp_4"/>
    <property type="match status" value="1"/>
</dbReference>
<organism evidence="4 5">
    <name type="scientific">Rhamnusium bicolor</name>
    <dbReference type="NCBI Taxonomy" id="1586634"/>
    <lineage>
        <taxon>Eukaryota</taxon>
        <taxon>Metazoa</taxon>
        <taxon>Ecdysozoa</taxon>
        <taxon>Arthropoda</taxon>
        <taxon>Hexapoda</taxon>
        <taxon>Insecta</taxon>
        <taxon>Pterygota</taxon>
        <taxon>Neoptera</taxon>
        <taxon>Endopterygota</taxon>
        <taxon>Coleoptera</taxon>
        <taxon>Polyphaga</taxon>
        <taxon>Cucujiformia</taxon>
        <taxon>Chrysomeloidea</taxon>
        <taxon>Cerambycidae</taxon>
        <taxon>Lepturinae</taxon>
        <taxon>Rhagiini</taxon>
        <taxon>Rhamnusium</taxon>
    </lineage>
</organism>
<evidence type="ECO:0000313" key="4">
    <source>
        <dbReference type="EMBL" id="KAJ8941587.1"/>
    </source>
</evidence>
<comment type="cofactor">
    <cofactor evidence="1">
        <name>a divalent metal cation</name>
        <dbReference type="ChEBI" id="CHEBI:60240"/>
    </cofactor>
</comment>
<dbReference type="AlphaFoldDB" id="A0AAV8XRK5"/>
<dbReference type="InterPro" id="IPR027806">
    <property type="entry name" value="HARBI1_dom"/>
</dbReference>
<keyword evidence="5" id="KW-1185">Reference proteome</keyword>
<reference evidence="4" key="1">
    <citation type="journal article" date="2023" name="Insect Mol. Biol.">
        <title>Genome sequencing provides insights into the evolution of gene families encoding plant cell wall-degrading enzymes in longhorned beetles.</title>
        <authorList>
            <person name="Shin N.R."/>
            <person name="Okamura Y."/>
            <person name="Kirsch R."/>
            <person name="Pauchet Y."/>
        </authorList>
    </citation>
    <scope>NUCLEOTIDE SEQUENCE</scope>
    <source>
        <strain evidence="4">RBIC_L_NR</strain>
    </source>
</reference>